<protein>
    <submittedName>
        <fullName evidence="2">Uncharacterized protein</fullName>
    </submittedName>
</protein>
<proteinExistence type="predicted"/>
<gene>
    <name evidence="2" type="ORF">EII21_01350</name>
</gene>
<name>A0A3P2A8E5_9NEIS</name>
<dbReference type="EMBL" id="RQYC01000001">
    <property type="protein sequence ID" value="RRD91697.1"/>
    <property type="molecule type" value="Genomic_DNA"/>
</dbReference>
<evidence type="ECO:0000313" key="3">
    <source>
        <dbReference type="Proteomes" id="UP000269923"/>
    </source>
</evidence>
<reference evidence="2 3" key="1">
    <citation type="submission" date="2018-11" db="EMBL/GenBank/DDBJ databases">
        <title>Genomes From Bacteria Associated with the Canine Oral Cavity: a Test Case for Automated Genome-Based Taxonomic Assignment.</title>
        <authorList>
            <person name="Coil D.A."/>
            <person name="Jospin G."/>
            <person name="Darling A.E."/>
            <person name="Wallis C."/>
            <person name="Davis I.J."/>
            <person name="Harris S."/>
            <person name="Eisen J.A."/>
            <person name="Holcombe L.J."/>
            <person name="O'Flynn C."/>
        </authorList>
    </citation>
    <scope>NUCLEOTIDE SEQUENCE [LARGE SCALE GENOMIC DNA]</scope>
    <source>
        <strain evidence="2 3">COT-280</strain>
    </source>
</reference>
<comment type="caution">
    <text evidence="2">The sequence shown here is derived from an EMBL/GenBank/DDBJ whole genome shotgun (WGS) entry which is preliminary data.</text>
</comment>
<sequence length="74" mass="9300">MDNIPQNRTRAWRRWQKRRSRHNQSATPRKIPEPRCLQKDWGLMYTRSEKVRRAKQLRFIYPIRAESFHSEWFD</sequence>
<dbReference type="Proteomes" id="UP000269923">
    <property type="component" value="Unassembled WGS sequence"/>
</dbReference>
<keyword evidence="3" id="KW-1185">Reference proteome</keyword>
<evidence type="ECO:0000313" key="2">
    <source>
        <dbReference type="EMBL" id="RRD91697.1"/>
    </source>
</evidence>
<dbReference type="AlphaFoldDB" id="A0A3P2A8E5"/>
<evidence type="ECO:0000256" key="1">
    <source>
        <dbReference type="SAM" id="MobiDB-lite"/>
    </source>
</evidence>
<feature type="region of interest" description="Disordered" evidence="1">
    <location>
        <begin position="1"/>
        <end position="32"/>
    </location>
</feature>
<dbReference type="STRING" id="1121352.GCA_000620925_00406"/>
<accession>A0A3P2A8E5</accession>
<organism evidence="2 3">
    <name type="scientific">Conchiformibius steedae</name>
    <dbReference type="NCBI Taxonomy" id="153493"/>
    <lineage>
        <taxon>Bacteria</taxon>
        <taxon>Pseudomonadati</taxon>
        <taxon>Pseudomonadota</taxon>
        <taxon>Betaproteobacteria</taxon>
        <taxon>Neisseriales</taxon>
        <taxon>Neisseriaceae</taxon>
        <taxon>Conchiformibius</taxon>
    </lineage>
</organism>
<dbReference type="RefSeq" id="WP_124793874.1">
    <property type="nucleotide sequence ID" value="NZ_RQYC01000001.1"/>
</dbReference>
<feature type="compositionally biased region" description="Basic residues" evidence="1">
    <location>
        <begin position="10"/>
        <end position="22"/>
    </location>
</feature>
<dbReference type="OrthoDB" id="8612200at2"/>